<name>A0A635RBV7_SALET</name>
<proteinExistence type="predicted"/>
<sequence>MEKSSVDFFSIGIVAEDKPRGTDRVKVIPIETNFANPTVVQSVSSATEKTHETSGATDNLTIKTGNTITAKWWKFNSNRINSPDVKREDYVILLRLGKTDIYFWIDLNFANVKRLEDAVYAWSADPENQMADDLSNAYVLNVSTIDKHVTLRTSMVNGEKAAWLFQFDNANGSWQCVDHKGNKYYINSVEDDLGFENAMLSKVNINKEDAFIYAKRSINLETKTINEKCEVRNTEASKSVTFKTETWLTEASGSTTYKTPNFKQEGNEAMFTGNLEVAKNFKYGGTGEGVGIFTVKDAVISGITFSVHIHDGVHGPTSGPR</sequence>
<evidence type="ECO:0000313" key="1">
    <source>
        <dbReference type="EMBL" id="EDH8304212.1"/>
    </source>
</evidence>
<protein>
    <submittedName>
        <fullName evidence="1">Uncharacterized protein</fullName>
    </submittedName>
</protein>
<dbReference type="Gene3D" id="6.20.170.10">
    <property type="match status" value="1"/>
</dbReference>
<dbReference type="EMBL" id="AAMIYH010000027">
    <property type="protein sequence ID" value="EDH8304212.1"/>
    <property type="molecule type" value="Genomic_DNA"/>
</dbReference>
<dbReference type="AlphaFoldDB" id="A0A635RBV7"/>
<comment type="caution">
    <text evidence="1">The sequence shown here is derived from an EMBL/GenBank/DDBJ whole genome shotgun (WGS) entry which is preliminary data.</text>
</comment>
<reference evidence="1" key="1">
    <citation type="submission" date="2018-07" db="EMBL/GenBank/DDBJ databases">
        <authorList>
            <person name="Ashton P.M."/>
            <person name="Dallman T."/>
            <person name="Nair S."/>
            <person name="De Pinna E."/>
            <person name="Peters T."/>
            <person name="Grant K."/>
        </authorList>
    </citation>
    <scope>NUCLEOTIDE SEQUENCE</scope>
    <source>
        <strain evidence="1">368335</strain>
    </source>
</reference>
<gene>
    <name evidence="1" type="ORF">CB695_22370</name>
</gene>
<accession>A0A635RBV7</accession>
<organism evidence="1">
    <name type="scientific">Salmonella enterica subsp. enterica serovar Chester</name>
    <dbReference type="NCBI Taxonomy" id="149386"/>
    <lineage>
        <taxon>Bacteria</taxon>
        <taxon>Pseudomonadati</taxon>
        <taxon>Pseudomonadota</taxon>
        <taxon>Gammaproteobacteria</taxon>
        <taxon>Enterobacterales</taxon>
        <taxon>Enterobacteriaceae</taxon>
        <taxon>Salmonella</taxon>
    </lineage>
</organism>